<dbReference type="EMBL" id="MLFT02000007">
    <property type="protein sequence ID" value="PHT42414.1"/>
    <property type="molecule type" value="Genomic_DNA"/>
</dbReference>
<gene>
    <name evidence="4" type="ORF">CQW23_16439</name>
</gene>
<reference evidence="4 5" key="1">
    <citation type="journal article" date="2017" name="Genome Biol.">
        <title>New reference genome sequences of hot pepper reveal the massive evolution of plant disease-resistance genes by retroduplication.</title>
        <authorList>
            <person name="Kim S."/>
            <person name="Park J."/>
            <person name="Yeom S.I."/>
            <person name="Kim Y.M."/>
            <person name="Seo E."/>
            <person name="Kim K.T."/>
            <person name="Kim M.S."/>
            <person name="Lee J.M."/>
            <person name="Cheong K."/>
            <person name="Shin H.S."/>
            <person name="Kim S.B."/>
            <person name="Han K."/>
            <person name="Lee J."/>
            <person name="Park M."/>
            <person name="Lee H.A."/>
            <person name="Lee H.Y."/>
            <person name="Lee Y."/>
            <person name="Oh S."/>
            <person name="Lee J.H."/>
            <person name="Choi E."/>
            <person name="Choi E."/>
            <person name="Lee S.E."/>
            <person name="Jeon J."/>
            <person name="Kim H."/>
            <person name="Choi G."/>
            <person name="Song H."/>
            <person name="Lee J."/>
            <person name="Lee S.C."/>
            <person name="Kwon J.K."/>
            <person name="Lee H.Y."/>
            <person name="Koo N."/>
            <person name="Hong Y."/>
            <person name="Kim R.W."/>
            <person name="Kang W.H."/>
            <person name="Huh J.H."/>
            <person name="Kang B.C."/>
            <person name="Yang T.J."/>
            <person name="Lee Y.H."/>
            <person name="Bennetzen J.L."/>
            <person name="Choi D."/>
        </authorList>
    </citation>
    <scope>NUCLEOTIDE SEQUENCE [LARGE SCALE GENOMIC DNA]</scope>
    <source>
        <strain evidence="5">cv. PBC81</strain>
    </source>
</reference>
<feature type="domain" description="R3H" evidence="3">
    <location>
        <begin position="448"/>
        <end position="513"/>
    </location>
</feature>
<dbReference type="CDD" id="cd02646">
    <property type="entry name" value="R3H_G-patch"/>
    <property type="match status" value="1"/>
</dbReference>
<feature type="compositionally biased region" description="Basic residues" evidence="1">
    <location>
        <begin position="1"/>
        <end position="18"/>
    </location>
</feature>
<dbReference type="SUPFAM" id="SSF82708">
    <property type="entry name" value="R3H domain"/>
    <property type="match status" value="1"/>
</dbReference>
<dbReference type="InterPro" id="IPR001374">
    <property type="entry name" value="R3H_dom"/>
</dbReference>
<name>A0A2G2WAZ6_CAPBA</name>
<accession>A0A2G2WAZ6</accession>
<dbReference type="InterPro" id="IPR034082">
    <property type="entry name" value="R3H_G-patch"/>
</dbReference>
<dbReference type="Pfam" id="PF01585">
    <property type="entry name" value="G-patch"/>
    <property type="match status" value="2"/>
</dbReference>
<dbReference type="InterPro" id="IPR036867">
    <property type="entry name" value="R3H_dom_sf"/>
</dbReference>
<feature type="region of interest" description="Disordered" evidence="1">
    <location>
        <begin position="262"/>
        <end position="310"/>
    </location>
</feature>
<evidence type="ECO:0000313" key="5">
    <source>
        <dbReference type="Proteomes" id="UP000224567"/>
    </source>
</evidence>
<feature type="region of interest" description="Disordered" evidence="1">
    <location>
        <begin position="679"/>
        <end position="710"/>
    </location>
</feature>
<dbReference type="OrthoDB" id="29523at2759"/>
<dbReference type="PANTHER" id="PTHR47423">
    <property type="entry name" value="G-PATCH DOMAIN CONTAINING PROTEIN"/>
    <property type="match status" value="1"/>
</dbReference>
<feature type="compositionally biased region" description="Basic and acidic residues" evidence="1">
    <location>
        <begin position="76"/>
        <end position="86"/>
    </location>
</feature>
<dbReference type="Gene3D" id="3.30.1370.50">
    <property type="entry name" value="R3H-like domain"/>
    <property type="match status" value="1"/>
</dbReference>
<dbReference type="SMART" id="SM00443">
    <property type="entry name" value="G_patch"/>
    <property type="match status" value="2"/>
</dbReference>
<evidence type="ECO:0000313" key="4">
    <source>
        <dbReference type="EMBL" id="PHT42414.1"/>
    </source>
</evidence>
<dbReference type="PANTHER" id="PTHR47423:SF2">
    <property type="entry name" value="PROTEIN SQS1"/>
    <property type="match status" value="1"/>
</dbReference>
<dbReference type="STRING" id="33114.A0A2G2WAZ6"/>
<feature type="region of interest" description="Disordered" evidence="1">
    <location>
        <begin position="767"/>
        <end position="788"/>
    </location>
</feature>
<keyword evidence="5" id="KW-1185">Reference proteome</keyword>
<feature type="region of interest" description="Disordered" evidence="1">
    <location>
        <begin position="193"/>
        <end position="247"/>
    </location>
</feature>
<feature type="compositionally biased region" description="Acidic residues" evidence="1">
    <location>
        <begin position="264"/>
        <end position="278"/>
    </location>
</feature>
<evidence type="ECO:0000256" key="1">
    <source>
        <dbReference type="SAM" id="MobiDB-lite"/>
    </source>
</evidence>
<evidence type="ECO:0000259" key="2">
    <source>
        <dbReference type="PROSITE" id="PS50174"/>
    </source>
</evidence>
<dbReference type="AlphaFoldDB" id="A0A2G2WAZ6"/>
<reference evidence="5" key="2">
    <citation type="journal article" date="2017" name="J. Anim. Genet.">
        <title>Multiple reference genome sequences of hot pepper reveal the massive evolution of plant disease resistance genes by retroduplication.</title>
        <authorList>
            <person name="Kim S."/>
            <person name="Park J."/>
            <person name="Yeom S.-I."/>
            <person name="Kim Y.-M."/>
            <person name="Seo E."/>
            <person name="Kim K.-T."/>
            <person name="Kim M.-S."/>
            <person name="Lee J.M."/>
            <person name="Cheong K."/>
            <person name="Shin H.-S."/>
            <person name="Kim S.-B."/>
            <person name="Han K."/>
            <person name="Lee J."/>
            <person name="Park M."/>
            <person name="Lee H.-A."/>
            <person name="Lee H.-Y."/>
            <person name="Lee Y."/>
            <person name="Oh S."/>
            <person name="Lee J.H."/>
            <person name="Choi E."/>
            <person name="Choi E."/>
            <person name="Lee S.E."/>
            <person name="Jeon J."/>
            <person name="Kim H."/>
            <person name="Choi G."/>
            <person name="Song H."/>
            <person name="Lee J."/>
            <person name="Lee S.-C."/>
            <person name="Kwon J.-K."/>
            <person name="Lee H.-Y."/>
            <person name="Koo N."/>
            <person name="Hong Y."/>
            <person name="Kim R.W."/>
            <person name="Kang W.-H."/>
            <person name="Huh J.H."/>
            <person name="Kang B.-C."/>
            <person name="Yang T.-J."/>
            <person name="Lee Y.-H."/>
            <person name="Bennetzen J.L."/>
            <person name="Choi D."/>
        </authorList>
    </citation>
    <scope>NUCLEOTIDE SEQUENCE [LARGE SCALE GENOMIC DNA]</scope>
    <source>
        <strain evidence="5">cv. PBC81</strain>
    </source>
</reference>
<dbReference type="GO" id="GO:0003676">
    <property type="term" value="F:nucleic acid binding"/>
    <property type="evidence" value="ECO:0007669"/>
    <property type="project" value="UniProtKB-UniRule"/>
</dbReference>
<dbReference type="InterPro" id="IPR000467">
    <property type="entry name" value="G_patch_dom"/>
</dbReference>
<dbReference type="PROSITE" id="PS50174">
    <property type="entry name" value="G_PATCH"/>
    <property type="match status" value="2"/>
</dbReference>
<protein>
    <submittedName>
        <fullName evidence="4">G-patch domain-containing protein</fullName>
    </submittedName>
</protein>
<feature type="compositionally biased region" description="Low complexity" evidence="1">
    <location>
        <begin position="279"/>
        <end position="289"/>
    </location>
</feature>
<feature type="compositionally biased region" description="Basic residues" evidence="1">
    <location>
        <begin position="364"/>
        <end position="373"/>
    </location>
</feature>
<feature type="compositionally biased region" description="Basic and acidic residues" evidence="1">
    <location>
        <begin position="100"/>
        <end position="110"/>
    </location>
</feature>
<evidence type="ECO:0000259" key="3">
    <source>
        <dbReference type="PROSITE" id="PS51061"/>
    </source>
</evidence>
<organism evidence="4 5">
    <name type="scientific">Capsicum baccatum</name>
    <name type="common">Peruvian pepper</name>
    <dbReference type="NCBI Taxonomy" id="33114"/>
    <lineage>
        <taxon>Eukaryota</taxon>
        <taxon>Viridiplantae</taxon>
        <taxon>Streptophyta</taxon>
        <taxon>Embryophyta</taxon>
        <taxon>Tracheophyta</taxon>
        <taxon>Spermatophyta</taxon>
        <taxon>Magnoliopsida</taxon>
        <taxon>eudicotyledons</taxon>
        <taxon>Gunneridae</taxon>
        <taxon>Pentapetalae</taxon>
        <taxon>asterids</taxon>
        <taxon>lamiids</taxon>
        <taxon>Solanales</taxon>
        <taxon>Solanaceae</taxon>
        <taxon>Solanoideae</taxon>
        <taxon>Capsiceae</taxon>
        <taxon>Capsicum</taxon>
    </lineage>
</organism>
<feature type="region of interest" description="Disordered" evidence="1">
    <location>
        <begin position="356"/>
        <end position="383"/>
    </location>
</feature>
<feature type="compositionally biased region" description="Acidic residues" evidence="1">
    <location>
        <begin position="290"/>
        <end position="309"/>
    </location>
</feature>
<comment type="caution">
    <text evidence="4">The sequence shown here is derived from an EMBL/GenBank/DDBJ whole genome shotgun (WGS) entry which is preliminary data.</text>
</comment>
<dbReference type="Pfam" id="PF01424">
    <property type="entry name" value="R3H"/>
    <property type="match status" value="1"/>
</dbReference>
<feature type="region of interest" description="Disordered" evidence="1">
    <location>
        <begin position="554"/>
        <end position="594"/>
    </location>
</feature>
<feature type="compositionally biased region" description="Low complexity" evidence="1">
    <location>
        <begin position="61"/>
        <end position="75"/>
    </location>
</feature>
<feature type="region of interest" description="Disordered" evidence="1">
    <location>
        <begin position="1"/>
        <end position="110"/>
    </location>
</feature>
<dbReference type="Proteomes" id="UP000224567">
    <property type="component" value="Unassembled WGS sequence"/>
</dbReference>
<sequence>MGGNNRKRSNKPKNRKPRNPTDSGSGRGLFVEGGVLSDWDDFNSPPSGRNLKSENVKSRNRNAAISSSKNASGSKSEPKRSRRNEIRYVYPSADSVIGSDAEHSGGKDNKLDLEHPIVLVDTKETQIIAFVDEGPSKEPQNEGYIYDCTTPLSLDVRQNKDSNEAGYAGDYSAGFSLDESSHRGLGFYEEAETTHGGVEFSSKDEKENPSFESSFSDEDMGADGGFLGGASIEKDDHLPAEMSSSVENEGFLSIGGLRLYTQDVSDEESDGDGEDISSEDGSSCSSESEGSSESDGSSDSDSDVDEEVAADYFKGTGGMCDVIDVKQLVGQVPSSCSDDSLDETVEKLGGIDLQEASREYGMKKTQKERKYRGGQKSTSAKQARGSDLDDLIFVKDSRTVSGKKKHAAKFPQSWPFESHKSKNFGRIPGAKKKHRKEMMALKRRERMLRRGVDLQRINSKLQQMVLDGADMFSFQPMYPRDCSQVQRLAAIYRLRSGCQGSGKKRFVTVTKTQHTAMPSASDKIRLEKLIGADDEDSDFTVTGLPSHRMDVNAAKNFSKGSGGQSGPSKVFKTPVNPRGQKDTSKKRRDQKTGSYAALPVSFVSSGIMRSETEVEEKSIEATQTTTVVHETKVVTNSIEYGAFEMHTTGFGSKMMAKMGYQEGRGLGKDGQGIAEPIEARQRPKALGLGAEIPETSSRSSGKKDSLPKSALLPGAEVVGRSGKSIRKEESPSSVGFAGFERHTKGFGSKMMAKMGFVEGMGLGRNSQGITNPLVAVRRPKSQGLGAKR</sequence>
<feature type="domain" description="G-patch" evidence="2">
    <location>
        <begin position="743"/>
        <end position="788"/>
    </location>
</feature>
<proteinExistence type="predicted"/>
<feature type="domain" description="G-patch" evidence="2">
    <location>
        <begin position="647"/>
        <end position="693"/>
    </location>
</feature>
<dbReference type="PROSITE" id="PS51061">
    <property type="entry name" value="R3H"/>
    <property type="match status" value="1"/>
</dbReference>